<proteinExistence type="predicted"/>
<organism evidence="4 5">
    <name type="scientific">Ambrosia artemisiifolia</name>
    <name type="common">Common ragweed</name>
    <dbReference type="NCBI Taxonomy" id="4212"/>
    <lineage>
        <taxon>Eukaryota</taxon>
        <taxon>Viridiplantae</taxon>
        <taxon>Streptophyta</taxon>
        <taxon>Embryophyta</taxon>
        <taxon>Tracheophyta</taxon>
        <taxon>Spermatophyta</taxon>
        <taxon>Magnoliopsida</taxon>
        <taxon>eudicotyledons</taxon>
        <taxon>Gunneridae</taxon>
        <taxon>Pentapetalae</taxon>
        <taxon>asterids</taxon>
        <taxon>campanulids</taxon>
        <taxon>Asterales</taxon>
        <taxon>Asteraceae</taxon>
        <taxon>Asteroideae</taxon>
        <taxon>Heliantheae alliance</taxon>
        <taxon>Heliantheae</taxon>
        <taxon>Ambrosia</taxon>
    </lineage>
</organism>
<feature type="compositionally biased region" description="Basic and acidic residues" evidence="2">
    <location>
        <begin position="209"/>
        <end position="225"/>
    </location>
</feature>
<evidence type="ECO:0000256" key="1">
    <source>
        <dbReference type="ARBA" id="ARBA00022801"/>
    </source>
</evidence>
<evidence type="ECO:0000313" key="5">
    <source>
        <dbReference type="Proteomes" id="UP001206925"/>
    </source>
</evidence>
<evidence type="ECO:0000259" key="3">
    <source>
        <dbReference type="PROSITE" id="PS50142"/>
    </source>
</evidence>
<protein>
    <recommendedName>
        <fullName evidence="3">RNase III domain-containing protein</fullName>
    </recommendedName>
</protein>
<name>A0AAD5C8P2_AMBAR</name>
<dbReference type="PANTHER" id="PTHR14950">
    <property type="entry name" value="DICER-RELATED"/>
    <property type="match status" value="1"/>
</dbReference>
<dbReference type="GO" id="GO:0004525">
    <property type="term" value="F:ribonuclease III activity"/>
    <property type="evidence" value="ECO:0007669"/>
    <property type="project" value="InterPro"/>
</dbReference>
<dbReference type="GO" id="GO:0030422">
    <property type="term" value="P:siRNA processing"/>
    <property type="evidence" value="ECO:0007669"/>
    <property type="project" value="TreeGrafter"/>
</dbReference>
<dbReference type="GO" id="GO:0005737">
    <property type="term" value="C:cytoplasm"/>
    <property type="evidence" value="ECO:0007669"/>
    <property type="project" value="TreeGrafter"/>
</dbReference>
<dbReference type="GO" id="GO:0005634">
    <property type="term" value="C:nucleus"/>
    <property type="evidence" value="ECO:0007669"/>
    <property type="project" value="TreeGrafter"/>
</dbReference>
<keyword evidence="1" id="KW-0378">Hydrolase</keyword>
<dbReference type="EMBL" id="JAMZMK010009046">
    <property type="protein sequence ID" value="KAI7737388.1"/>
    <property type="molecule type" value="Genomic_DNA"/>
</dbReference>
<dbReference type="InterPro" id="IPR036389">
    <property type="entry name" value="RNase_III_sf"/>
</dbReference>
<feature type="region of interest" description="Disordered" evidence="2">
    <location>
        <begin position="199"/>
        <end position="225"/>
    </location>
</feature>
<keyword evidence="5" id="KW-1185">Reference proteome</keyword>
<accession>A0AAD5C8P2</accession>
<dbReference type="CDD" id="cd00593">
    <property type="entry name" value="RIBOc"/>
    <property type="match status" value="1"/>
</dbReference>
<comment type="caution">
    <text evidence="4">The sequence shown here is derived from an EMBL/GenBank/DDBJ whole genome shotgun (WGS) entry which is preliminary data.</text>
</comment>
<dbReference type="PANTHER" id="PTHR14950:SF78">
    <property type="entry name" value="RIBONUCLEASE III POST-TRANSCRIPTIONAL GENE SILENCING PAZ-ARGONAUTE FAMILY"/>
    <property type="match status" value="1"/>
</dbReference>
<dbReference type="AlphaFoldDB" id="A0AAD5C8P2"/>
<gene>
    <name evidence="4" type="ORF">M8C21_032060</name>
</gene>
<evidence type="ECO:0000256" key="2">
    <source>
        <dbReference type="SAM" id="MobiDB-lite"/>
    </source>
</evidence>
<reference evidence="4" key="1">
    <citation type="submission" date="2022-06" db="EMBL/GenBank/DDBJ databases">
        <title>Uncovering the hologenomic basis of an extraordinary plant invasion.</title>
        <authorList>
            <person name="Bieker V.C."/>
            <person name="Martin M.D."/>
            <person name="Gilbert T."/>
            <person name="Hodgins K."/>
            <person name="Battlay P."/>
            <person name="Petersen B."/>
            <person name="Wilson J."/>
        </authorList>
    </citation>
    <scope>NUCLEOTIDE SEQUENCE</scope>
    <source>
        <strain evidence="4">AA19_3_7</strain>
        <tissue evidence="4">Leaf</tissue>
    </source>
</reference>
<dbReference type="SUPFAM" id="SSF69065">
    <property type="entry name" value="RNase III domain-like"/>
    <property type="match status" value="1"/>
</dbReference>
<evidence type="ECO:0000313" key="4">
    <source>
        <dbReference type="EMBL" id="KAI7737388.1"/>
    </source>
</evidence>
<dbReference type="Pfam" id="PF00636">
    <property type="entry name" value="Ribonuclease_3"/>
    <property type="match status" value="1"/>
</dbReference>
<dbReference type="GO" id="GO:0003723">
    <property type="term" value="F:RNA binding"/>
    <property type="evidence" value="ECO:0007669"/>
    <property type="project" value="TreeGrafter"/>
</dbReference>
<dbReference type="InterPro" id="IPR000999">
    <property type="entry name" value="RNase_III_dom"/>
</dbReference>
<dbReference type="PROSITE" id="PS50142">
    <property type="entry name" value="RNASE_3_2"/>
    <property type="match status" value="1"/>
</dbReference>
<sequence>MNPSNARLRVLSNNPMLRRLERGKGQFWNNVKLSWRSLIVVVKKLNQLVIGILVVIPHLLHTNILSGKQAANHFMKWVGIEVDFDPTTEIETQTRPPGAVPDSIIRSVDFDSIESSLNFKFDDKSLLVEAFTHASRPSPGVSCYQRLEFVDDAVLDHPITKHLLFMYTDLPPGRLTDLRAAAVNNANCARVAVKHNHHVHLSDGSSALEKQEARVPAEHHSNEKP</sequence>
<feature type="domain" description="RNase III" evidence="3">
    <location>
        <begin position="110"/>
        <end position="225"/>
    </location>
</feature>
<dbReference type="Gene3D" id="1.10.1520.10">
    <property type="entry name" value="Ribonuclease III domain"/>
    <property type="match status" value="1"/>
</dbReference>
<dbReference type="SMART" id="SM00535">
    <property type="entry name" value="RIBOc"/>
    <property type="match status" value="1"/>
</dbReference>
<dbReference type="Proteomes" id="UP001206925">
    <property type="component" value="Unassembled WGS sequence"/>
</dbReference>